<feature type="chain" id="PRO_5046723804" evidence="2">
    <location>
        <begin position="28"/>
        <end position="118"/>
    </location>
</feature>
<evidence type="ECO:0000256" key="1">
    <source>
        <dbReference type="SAM" id="Phobius"/>
    </source>
</evidence>
<accession>A0ABZ0Q194</accession>
<keyword evidence="2" id="KW-0732">Signal</keyword>
<dbReference type="RefSeq" id="WP_318645924.1">
    <property type="nucleotide sequence ID" value="NZ_CP137892.1"/>
</dbReference>
<gene>
    <name evidence="3" type="ORF">SBP02_08365</name>
</gene>
<feature type="signal peptide" evidence="2">
    <location>
        <begin position="1"/>
        <end position="27"/>
    </location>
</feature>
<sequence>MKIFAKTLGLVFLILCLGAALQMPAHAQMIGTAEVLAAQTDPADRDALRQFLDRHDVAEQLQAMDVPAVEARKRVDALTPAEAASLAQRIDALPAGGALSGSDVIIILLVAILVVLIL</sequence>
<dbReference type="Proteomes" id="UP001305928">
    <property type="component" value="Chromosome"/>
</dbReference>
<keyword evidence="4" id="KW-1185">Reference proteome</keyword>
<evidence type="ECO:0000313" key="4">
    <source>
        <dbReference type="Proteomes" id="UP001305928"/>
    </source>
</evidence>
<feature type="transmembrane region" description="Helical" evidence="1">
    <location>
        <begin position="95"/>
        <end position="117"/>
    </location>
</feature>
<evidence type="ECO:0000256" key="2">
    <source>
        <dbReference type="SAM" id="SignalP"/>
    </source>
</evidence>
<keyword evidence="1" id="KW-0812">Transmembrane</keyword>
<dbReference type="Pfam" id="PF20332">
    <property type="entry name" value="DUF6627"/>
    <property type="match status" value="1"/>
</dbReference>
<dbReference type="EMBL" id="CP137892">
    <property type="protein sequence ID" value="WPC06746.1"/>
    <property type="molecule type" value="Genomic_DNA"/>
</dbReference>
<proteinExistence type="predicted"/>
<protein>
    <submittedName>
        <fullName evidence="3">PA2779 family protein</fullName>
    </submittedName>
</protein>
<name>A0ABZ0Q194_9PSED</name>
<dbReference type="NCBIfam" id="NF033919">
    <property type="entry name" value="PA2779_fam"/>
    <property type="match status" value="1"/>
</dbReference>
<keyword evidence="1" id="KW-0472">Membrane</keyword>
<dbReference type="InterPro" id="IPR046735">
    <property type="entry name" value="PA2779-like"/>
</dbReference>
<reference evidence="3 4" key="1">
    <citation type="submission" date="2023-11" db="EMBL/GenBank/DDBJ databases">
        <title>Complete genome of Pseudomonas benzenivorans BA3361.</title>
        <authorList>
            <person name="Shin S.Y."/>
            <person name="Song J."/>
            <person name="Kang H."/>
        </authorList>
    </citation>
    <scope>NUCLEOTIDE SEQUENCE [LARGE SCALE GENOMIC DNA]</scope>
    <source>
        <strain evidence="3 4">HNIBRBA3361</strain>
    </source>
</reference>
<keyword evidence="1" id="KW-1133">Transmembrane helix</keyword>
<evidence type="ECO:0000313" key="3">
    <source>
        <dbReference type="EMBL" id="WPC06746.1"/>
    </source>
</evidence>
<organism evidence="3 4">
    <name type="scientific">Pseudomonas benzenivorans</name>
    <dbReference type="NCBI Taxonomy" id="556533"/>
    <lineage>
        <taxon>Bacteria</taxon>
        <taxon>Pseudomonadati</taxon>
        <taxon>Pseudomonadota</taxon>
        <taxon>Gammaproteobacteria</taxon>
        <taxon>Pseudomonadales</taxon>
        <taxon>Pseudomonadaceae</taxon>
        <taxon>Pseudomonas</taxon>
    </lineage>
</organism>